<reference evidence="2" key="1">
    <citation type="submission" date="2020-01" db="EMBL/GenBank/DDBJ databases">
        <authorList>
            <consortium name="DOE Joint Genome Institute"/>
            <person name="Haridas S."/>
            <person name="Albert R."/>
            <person name="Binder M."/>
            <person name="Bloem J."/>
            <person name="Labutti K."/>
            <person name="Salamov A."/>
            <person name="Andreopoulos B."/>
            <person name="Baker S.E."/>
            <person name="Barry K."/>
            <person name="Bills G."/>
            <person name="Bluhm B.H."/>
            <person name="Cannon C."/>
            <person name="Castanera R."/>
            <person name="Culley D.E."/>
            <person name="Daum C."/>
            <person name="Ezra D."/>
            <person name="Gonzalez J.B."/>
            <person name="Henrissat B."/>
            <person name="Kuo A."/>
            <person name="Liang C."/>
            <person name="Lipzen A."/>
            <person name="Lutzoni F."/>
            <person name="Magnuson J."/>
            <person name="Mondo S."/>
            <person name="Nolan M."/>
            <person name="Ohm R."/>
            <person name="Pangilinan J."/>
            <person name="Park H.-J."/>
            <person name="Ramirez L."/>
            <person name="Alfaro M."/>
            <person name="Sun H."/>
            <person name="Tritt A."/>
            <person name="Yoshinaga Y."/>
            <person name="Zwiers L.-H."/>
            <person name="Turgeon B.G."/>
            <person name="Goodwin S.B."/>
            <person name="Spatafora J.W."/>
            <person name="Crous P.W."/>
            <person name="Grigoriev I.V."/>
        </authorList>
    </citation>
    <scope>NUCLEOTIDE SEQUENCE</scope>
    <source>
        <strain evidence="2">CBS 394.84</strain>
    </source>
</reference>
<dbReference type="AlphaFoldDB" id="A0A9P4GRP1"/>
<feature type="region of interest" description="Disordered" evidence="1">
    <location>
        <begin position="105"/>
        <end position="130"/>
    </location>
</feature>
<accession>A0A9P4GRP1</accession>
<protein>
    <submittedName>
        <fullName evidence="2">Uncharacterized protein</fullName>
    </submittedName>
</protein>
<evidence type="ECO:0000313" key="2">
    <source>
        <dbReference type="EMBL" id="KAF1851463.1"/>
    </source>
</evidence>
<comment type="caution">
    <text evidence="2">The sequence shown here is derived from an EMBL/GenBank/DDBJ whole genome shotgun (WGS) entry which is preliminary data.</text>
</comment>
<dbReference type="Proteomes" id="UP000800039">
    <property type="component" value="Unassembled WGS sequence"/>
</dbReference>
<evidence type="ECO:0000313" key="3">
    <source>
        <dbReference type="Proteomes" id="UP000800039"/>
    </source>
</evidence>
<dbReference type="RefSeq" id="XP_040794026.1">
    <property type="nucleotide sequence ID" value="XM_040931584.1"/>
</dbReference>
<name>A0A9P4GRP1_9PLEO</name>
<dbReference type="EMBL" id="ML976614">
    <property type="protein sequence ID" value="KAF1851463.1"/>
    <property type="molecule type" value="Genomic_DNA"/>
</dbReference>
<keyword evidence="3" id="KW-1185">Reference proteome</keyword>
<evidence type="ECO:0000256" key="1">
    <source>
        <dbReference type="SAM" id="MobiDB-lite"/>
    </source>
</evidence>
<dbReference type="GeneID" id="63848836"/>
<organism evidence="2 3">
    <name type="scientific">Cucurbitaria berberidis CBS 394.84</name>
    <dbReference type="NCBI Taxonomy" id="1168544"/>
    <lineage>
        <taxon>Eukaryota</taxon>
        <taxon>Fungi</taxon>
        <taxon>Dikarya</taxon>
        <taxon>Ascomycota</taxon>
        <taxon>Pezizomycotina</taxon>
        <taxon>Dothideomycetes</taxon>
        <taxon>Pleosporomycetidae</taxon>
        <taxon>Pleosporales</taxon>
        <taxon>Pleosporineae</taxon>
        <taxon>Cucurbitariaceae</taxon>
        <taxon>Cucurbitaria</taxon>
    </lineage>
</organism>
<proteinExistence type="predicted"/>
<sequence length="130" mass="13836">MAMKSPMEPVERFAVFGCVPSWHRSIAAACTEDCVGAPVDCRAVGCLLALCVEHPQLLRQGQDWQPFLGTGLPYLIGTKAERHTGYTVGGDVLVQLGLDDPASFSVEHRDSRRHAPSASSWEGAGDGGVA</sequence>
<gene>
    <name evidence="2" type="ORF">K460DRAFT_35172</name>
</gene>